<gene>
    <name evidence="3" type="ORF">Tfer_0991</name>
</gene>
<keyword evidence="4" id="KW-1185">Reference proteome</keyword>
<proteinExistence type="inferred from homology"/>
<reference evidence="4" key="1">
    <citation type="submission" date="2015-07" db="EMBL/GenBank/DDBJ databases">
        <title>Complete Genome of Thermincola ferriacetica strain Z-0001T.</title>
        <authorList>
            <person name="Lusk B."/>
            <person name="Badalamenti J.P."/>
            <person name="Parameswaran P."/>
            <person name="Bond D.R."/>
            <person name="Torres C.I."/>
        </authorList>
    </citation>
    <scope>NUCLEOTIDE SEQUENCE [LARGE SCALE GENOMIC DNA]</scope>
    <source>
        <strain evidence="4">Z-0001</strain>
    </source>
</reference>
<dbReference type="InterPro" id="IPR014729">
    <property type="entry name" value="Rossmann-like_a/b/a_fold"/>
</dbReference>
<feature type="domain" description="UspA" evidence="2">
    <location>
        <begin position="1"/>
        <end position="141"/>
    </location>
</feature>
<evidence type="ECO:0000256" key="1">
    <source>
        <dbReference type="ARBA" id="ARBA00008791"/>
    </source>
</evidence>
<dbReference type="Gene3D" id="3.40.50.620">
    <property type="entry name" value="HUPs"/>
    <property type="match status" value="1"/>
</dbReference>
<dbReference type="PRINTS" id="PR01438">
    <property type="entry name" value="UNVRSLSTRESS"/>
</dbReference>
<dbReference type="PANTHER" id="PTHR46268">
    <property type="entry name" value="STRESS RESPONSE PROTEIN NHAX"/>
    <property type="match status" value="1"/>
</dbReference>
<dbReference type="InterPro" id="IPR006016">
    <property type="entry name" value="UspA"/>
</dbReference>
<dbReference type="CDD" id="cd00293">
    <property type="entry name" value="USP-like"/>
    <property type="match status" value="1"/>
</dbReference>
<name>A0A0L6W4I6_9FIRM</name>
<comment type="similarity">
    <text evidence="1">Belongs to the universal stress protein A family.</text>
</comment>
<sequence length="141" mass="15013">MFKKILVPVDGSGCSFKALQKAAAIAEKFAGELTVMHVTVIPPVLISGFGTEMVVPQPVIANLEKEANEILRKARELLGSLPCNTVVKSGHPAGEILKEAQNSYDLIVIGSRGMGEIKGFLLGSVSDRVAHHAKCPVMIVH</sequence>
<protein>
    <submittedName>
        <fullName evidence="3">UspA domain-containing protein</fullName>
    </submittedName>
</protein>
<evidence type="ECO:0000259" key="2">
    <source>
        <dbReference type="Pfam" id="PF00582"/>
    </source>
</evidence>
<evidence type="ECO:0000313" key="4">
    <source>
        <dbReference type="Proteomes" id="UP000037175"/>
    </source>
</evidence>
<accession>A0A0L6W4I6</accession>
<dbReference type="AlphaFoldDB" id="A0A0L6W4I6"/>
<comment type="caution">
    <text evidence="3">The sequence shown here is derived from an EMBL/GenBank/DDBJ whole genome shotgun (WGS) entry which is preliminary data.</text>
</comment>
<organism evidence="3 4">
    <name type="scientific">Thermincola ferriacetica</name>
    <dbReference type="NCBI Taxonomy" id="281456"/>
    <lineage>
        <taxon>Bacteria</taxon>
        <taxon>Bacillati</taxon>
        <taxon>Bacillota</taxon>
        <taxon>Clostridia</taxon>
        <taxon>Eubacteriales</taxon>
        <taxon>Thermincolaceae</taxon>
        <taxon>Thermincola</taxon>
    </lineage>
</organism>
<dbReference type="Proteomes" id="UP000037175">
    <property type="component" value="Unassembled WGS sequence"/>
</dbReference>
<dbReference type="SUPFAM" id="SSF52402">
    <property type="entry name" value="Adenine nucleotide alpha hydrolases-like"/>
    <property type="match status" value="1"/>
</dbReference>
<dbReference type="InterPro" id="IPR006015">
    <property type="entry name" value="Universal_stress_UspA"/>
</dbReference>
<dbReference type="PANTHER" id="PTHR46268:SF6">
    <property type="entry name" value="UNIVERSAL STRESS PROTEIN UP12"/>
    <property type="match status" value="1"/>
</dbReference>
<dbReference type="EMBL" id="LGTE01000004">
    <property type="protein sequence ID" value="KNZ70425.1"/>
    <property type="molecule type" value="Genomic_DNA"/>
</dbReference>
<dbReference type="Pfam" id="PF00582">
    <property type="entry name" value="Usp"/>
    <property type="match status" value="1"/>
</dbReference>
<evidence type="ECO:0000313" key="3">
    <source>
        <dbReference type="EMBL" id="KNZ70425.1"/>
    </source>
</evidence>
<dbReference type="RefSeq" id="WP_052217125.1">
    <property type="nucleotide sequence ID" value="NZ_LGTE01000004.1"/>
</dbReference>